<dbReference type="EC" id="2.1.1.-" evidence="3"/>
<dbReference type="CDD" id="cd02440">
    <property type="entry name" value="AdoMet_MTases"/>
    <property type="match status" value="1"/>
</dbReference>
<evidence type="ECO:0000313" key="3">
    <source>
        <dbReference type="EMBL" id="MBB5031621.1"/>
    </source>
</evidence>
<dbReference type="Pfam" id="PF06325">
    <property type="entry name" value="PrmA"/>
    <property type="match status" value="1"/>
</dbReference>
<sequence>MFVWTKLTASRSADSWEERFAEFSDITLVVTSSPGSKTIKLEGYCEDPKLLKAIQKQFGGTVAKLKIENWAAHSSQTPPPVKVRDAFVICALKTAAEIKQARAKFPGREIIAVPADMAFGTGHHATTATVLRLLVDAARERNAAGHKWTMADLGCGSGILAIAAEKLGAARIWGCDYDPAAVKISQENAIRNETPRTRFTRVDVLKWEPKQTWDIVAANIFHDVLEAAFPQLLRSVAPGGILMLSGILKSQAKDCLAAGKRAGLVVEKVITKGKWVTAVGRVKNESRT</sequence>
<gene>
    <name evidence="3" type="ORF">HNQ65_001189</name>
</gene>
<keyword evidence="3" id="KW-0689">Ribosomal protein</keyword>
<comment type="caution">
    <text evidence="3">The sequence shown here is derived from an EMBL/GenBank/DDBJ whole genome shotgun (WGS) entry which is preliminary data.</text>
</comment>
<evidence type="ECO:0000313" key="4">
    <source>
        <dbReference type="Proteomes" id="UP000590740"/>
    </source>
</evidence>
<evidence type="ECO:0000256" key="1">
    <source>
        <dbReference type="ARBA" id="ARBA00022603"/>
    </source>
</evidence>
<dbReference type="InterPro" id="IPR050078">
    <property type="entry name" value="Ribosomal_L11_MeTrfase_PrmA"/>
</dbReference>
<dbReference type="PANTHER" id="PTHR43648:SF1">
    <property type="entry name" value="ELECTRON TRANSFER FLAVOPROTEIN BETA SUBUNIT LYSINE METHYLTRANSFERASE"/>
    <property type="match status" value="1"/>
</dbReference>
<protein>
    <submittedName>
        <fullName evidence="3">Ribosomal protein L11 methyltransferase</fullName>
        <ecNumber evidence="3">2.1.1.-</ecNumber>
    </submittedName>
</protein>
<dbReference type="Gene3D" id="3.40.50.150">
    <property type="entry name" value="Vaccinia Virus protein VP39"/>
    <property type="match status" value="1"/>
</dbReference>
<evidence type="ECO:0000256" key="2">
    <source>
        <dbReference type="ARBA" id="ARBA00022679"/>
    </source>
</evidence>
<keyword evidence="2 3" id="KW-0808">Transferase</keyword>
<dbReference type="RefSeq" id="WP_184338981.1">
    <property type="nucleotide sequence ID" value="NZ_JACHIG010000002.1"/>
</dbReference>
<dbReference type="AlphaFoldDB" id="A0A7W7Y8I8"/>
<dbReference type="InterPro" id="IPR029063">
    <property type="entry name" value="SAM-dependent_MTases_sf"/>
</dbReference>
<proteinExistence type="predicted"/>
<dbReference type="GO" id="GO:0005840">
    <property type="term" value="C:ribosome"/>
    <property type="evidence" value="ECO:0007669"/>
    <property type="project" value="UniProtKB-KW"/>
</dbReference>
<keyword evidence="3" id="KW-0687">Ribonucleoprotein</keyword>
<dbReference type="SUPFAM" id="SSF53335">
    <property type="entry name" value="S-adenosyl-L-methionine-dependent methyltransferases"/>
    <property type="match status" value="1"/>
</dbReference>
<organism evidence="3 4">
    <name type="scientific">Prosthecobacter vanneervenii</name>
    <dbReference type="NCBI Taxonomy" id="48466"/>
    <lineage>
        <taxon>Bacteria</taxon>
        <taxon>Pseudomonadati</taxon>
        <taxon>Verrucomicrobiota</taxon>
        <taxon>Verrucomicrobiia</taxon>
        <taxon>Verrucomicrobiales</taxon>
        <taxon>Verrucomicrobiaceae</taxon>
        <taxon>Prosthecobacter</taxon>
    </lineage>
</organism>
<dbReference type="EMBL" id="JACHIG010000002">
    <property type="protein sequence ID" value="MBB5031621.1"/>
    <property type="molecule type" value="Genomic_DNA"/>
</dbReference>
<name>A0A7W7Y8I8_9BACT</name>
<keyword evidence="1 3" id="KW-0489">Methyltransferase</keyword>
<dbReference type="PANTHER" id="PTHR43648">
    <property type="entry name" value="ELECTRON TRANSFER FLAVOPROTEIN BETA SUBUNIT LYSINE METHYLTRANSFERASE"/>
    <property type="match status" value="1"/>
</dbReference>
<dbReference type="Proteomes" id="UP000590740">
    <property type="component" value="Unassembled WGS sequence"/>
</dbReference>
<accession>A0A7W7Y8I8</accession>
<dbReference type="GO" id="GO:0032259">
    <property type="term" value="P:methylation"/>
    <property type="evidence" value="ECO:0007669"/>
    <property type="project" value="UniProtKB-KW"/>
</dbReference>
<dbReference type="GO" id="GO:0008276">
    <property type="term" value="F:protein methyltransferase activity"/>
    <property type="evidence" value="ECO:0007669"/>
    <property type="project" value="TreeGrafter"/>
</dbReference>
<keyword evidence="4" id="KW-1185">Reference proteome</keyword>
<reference evidence="3 4" key="1">
    <citation type="submission" date="2020-08" db="EMBL/GenBank/DDBJ databases">
        <title>Genomic Encyclopedia of Type Strains, Phase IV (KMG-IV): sequencing the most valuable type-strain genomes for metagenomic binning, comparative biology and taxonomic classification.</title>
        <authorList>
            <person name="Goeker M."/>
        </authorList>
    </citation>
    <scope>NUCLEOTIDE SEQUENCE [LARGE SCALE GENOMIC DNA]</scope>
    <source>
        <strain evidence="3 4">DSM 12252</strain>
    </source>
</reference>